<dbReference type="HOGENOM" id="CLU_015024_0_0_1"/>
<keyword evidence="5" id="KW-0805">Transcription regulation</keyword>
<dbReference type="Pfam" id="PF00096">
    <property type="entry name" value="zf-C2H2"/>
    <property type="match status" value="2"/>
</dbReference>
<comment type="subcellular location">
    <subcellularLocation>
        <location evidence="1">Nucleus</location>
    </subcellularLocation>
</comment>
<dbReference type="InParanoid" id="J4W3E3"/>
<dbReference type="InterPro" id="IPR013087">
    <property type="entry name" value="Znf_C2H2_type"/>
</dbReference>
<dbReference type="GO" id="GO:0006357">
    <property type="term" value="P:regulation of transcription by RNA polymerase II"/>
    <property type="evidence" value="ECO:0007669"/>
    <property type="project" value="TreeGrafter"/>
</dbReference>
<organism evidence="11 12">
    <name type="scientific">Beauveria bassiana (strain ARSEF 2860)</name>
    <name type="common">White muscardine disease fungus</name>
    <name type="synonym">Tritirachium shiotae</name>
    <dbReference type="NCBI Taxonomy" id="655819"/>
    <lineage>
        <taxon>Eukaryota</taxon>
        <taxon>Fungi</taxon>
        <taxon>Dikarya</taxon>
        <taxon>Ascomycota</taxon>
        <taxon>Pezizomycotina</taxon>
        <taxon>Sordariomycetes</taxon>
        <taxon>Hypocreomycetidae</taxon>
        <taxon>Hypocreales</taxon>
        <taxon>Cordycipitaceae</taxon>
        <taxon>Beauveria</taxon>
    </lineage>
</organism>
<feature type="domain" description="C2H2-type" evidence="10">
    <location>
        <begin position="534"/>
        <end position="564"/>
    </location>
</feature>
<evidence type="ECO:0000256" key="5">
    <source>
        <dbReference type="ARBA" id="ARBA00023015"/>
    </source>
</evidence>
<dbReference type="GO" id="GO:0008270">
    <property type="term" value="F:zinc ion binding"/>
    <property type="evidence" value="ECO:0007669"/>
    <property type="project" value="UniProtKB-KW"/>
</dbReference>
<protein>
    <submittedName>
        <fullName evidence="11">C2H2 type zinc finger domain protein</fullName>
    </submittedName>
</protein>
<evidence type="ECO:0000256" key="6">
    <source>
        <dbReference type="ARBA" id="ARBA00023163"/>
    </source>
</evidence>
<evidence type="ECO:0000256" key="8">
    <source>
        <dbReference type="PROSITE-ProRule" id="PRU00042"/>
    </source>
</evidence>
<dbReference type="PROSITE" id="PS50157">
    <property type="entry name" value="ZINC_FINGER_C2H2_2"/>
    <property type="match status" value="3"/>
</dbReference>
<dbReference type="Gene3D" id="3.30.160.60">
    <property type="entry name" value="Classic Zinc Finger"/>
    <property type="match status" value="2"/>
</dbReference>
<gene>
    <name evidence="11" type="ORF">BBA_06120</name>
</gene>
<dbReference type="EMBL" id="JH725166">
    <property type="protein sequence ID" value="EJP64945.1"/>
    <property type="molecule type" value="Genomic_DNA"/>
</dbReference>
<evidence type="ECO:0000256" key="9">
    <source>
        <dbReference type="SAM" id="MobiDB-lite"/>
    </source>
</evidence>
<dbReference type="Proteomes" id="UP000002762">
    <property type="component" value="Unassembled WGS sequence"/>
</dbReference>
<evidence type="ECO:0000256" key="7">
    <source>
        <dbReference type="ARBA" id="ARBA00023242"/>
    </source>
</evidence>
<dbReference type="SMART" id="SM00355">
    <property type="entry name" value="ZnF_C2H2"/>
    <property type="match status" value="6"/>
</dbReference>
<feature type="region of interest" description="Disordered" evidence="9">
    <location>
        <begin position="273"/>
        <end position="305"/>
    </location>
</feature>
<evidence type="ECO:0000256" key="3">
    <source>
        <dbReference type="ARBA" id="ARBA00022771"/>
    </source>
</evidence>
<keyword evidence="4" id="KW-0862">Zinc</keyword>
<sequence>MENPQDESVTPEWSPATDNMSLQPVHASAWADDPFINEIIQEPHCGPWIPLVGQRQPRTPAQSSWNPFLDYRDMPILSEDGTAFESTPGDARFQYLDDIASLAGPGPEAVGAAQMQHMLGGFQMDNTGPHMPSMRDNATDATSTFSSTTAGAGHPAGSLKCPHCPKVCTNKSNLKKHEHAHSRPHRCDYPNCSKSKEGFGTPNDLQRHKQSVHQEALFVWRCPHSDCTRVSKPKQWTRKDNFRTHMFKVHHMRVSLEETDAKYRVKLDPLIENTAPSSDATPSEVLASPSVDANLPGSSSQVGEAPTLMDVDQSPYQRQQPMTTMPDGSCFFQQDVHPHAASQHQPFQNLSAQASLSFGAESAYSLQGNQPQGFGNSPFTAQTMSIANSDIFVSPMAHNHGYQVAAQQGPPSQGFSIVDETQPVHSPRASSVFSVSAAPATVSSSQATGQKIDASSHAALVKAGWTTSQLVDHLGTFPIELLEQALKSKTQSSCSSNETEMSGTKARHQCSQCGKVCKRACELKKHMKRHDRPYGCTVNGCGKSFGSKNDWKRHECNQHESIDAWACSEDGCIAICESRFAFIQHLGGAHDMFYGEDLHSRVQSCRIGRPSDAKFWCGFCRRVVEIEDVMAQEDGNGTHQSRRFDHIDNHLFGKNGLDKKDKTQWRFLEDEAKVDSRRRMDQMSTTASIMTIIILENEPTVNGLQAIAKATDAANHCGGTWRGWDPLAQFIDAACTN</sequence>
<dbReference type="SUPFAM" id="SSF57667">
    <property type="entry name" value="beta-beta-alpha zinc fingers"/>
    <property type="match status" value="1"/>
</dbReference>
<dbReference type="PANTHER" id="PTHR46179:SF13">
    <property type="entry name" value="C2H2-TYPE DOMAIN-CONTAINING PROTEIN"/>
    <property type="match status" value="1"/>
</dbReference>
<reference evidence="11 12" key="1">
    <citation type="journal article" date="2012" name="Sci. Rep.">
        <title>Genomic perspectives on the evolution of fungal entomopathogenicity in Beauveria bassiana.</title>
        <authorList>
            <person name="Xiao G."/>
            <person name="Ying S.H."/>
            <person name="Zheng P."/>
            <person name="Wang Z.L."/>
            <person name="Zhang S."/>
            <person name="Xie X.Q."/>
            <person name="Shang Y."/>
            <person name="St Leger R.J."/>
            <person name="Zhao G.P."/>
            <person name="Wang C."/>
            <person name="Feng M.G."/>
        </authorList>
    </citation>
    <scope>NUCLEOTIDE SEQUENCE [LARGE SCALE GENOMIC DNA]</scope>
    <source>
        <strain evidence="11 12">ARSEF 2860</strain>
    </source>
</reference>
<dbReference type="STRING" id="655819.J4W3E3"/>
<evidence type="ECO:0000256" key="2">
    <source>
        <dbReference type="ARBA" id="ARBA00022723"/>
    </source>
</evidence>
<proteinExistence type="predicted"/>
<dbReference type="PROSITE" id="PS00028">
    <property type="entry name" value="ZINC_FINGER_C2H2_1"/>
    <property type="match status" value="3"/>
</dbReference>
<keyword evidence="12" id="KW-1185">Reference proteome</keyword>
<keyword evidence="6" id="KW-0804">Transcription</keyword>
<feature type="region of interest" description="Disordered" evidence="9">
    <location>
        <begin position="1"/>
        <end position="21"/>
    </location>
</feature>
<evidence type="ECO:0000256" key="4">
    <source>
        <dbReference type="ARBA" id="ARBA00022833"/>
    </source>
</evidence>
<feature type="domain" description="C2H2-type" evidence="10">
    <location>
        <begin position="508"/>
        <end position="530"/>
    </location>
</feature>
<evidence type="ECO:0000256" key="1">
    <source>
        <dbReference type="ARBA" id="ARBA00004123"/>
    </source>
</evidence>
<dbReference type="AlphaFoldDB" id="J4W3E3"/>
<dbReference type="GO" id="GO:0005634">
    <property type="term" value="C:nucleus"/>
    <property type="evidence" value="ECO:0007669"/>
    <property type="project" value="UniProtKB-SubCell"/>
</dbReference>
<keyword evidence="2" id="KW-0479">Metal-binding</keyword>
<keyword evidence="3 8" id="KW-0863">Zinc-finger</keyword>
<accession>J4W3E3</accession>
<dbReference type="RefSeq" id="XP_008599439.1">
    <property type="nucleotide sequence ID" value="XM_008601217.1"/>
</dbReference>
<dbReference type="InterPro" id="IPR051061">
    <property type="entry name" value="Zinc_finger_trans_reg"/>
</dbReference>
<evidence type="ECO:0000313" key="11">
    <source>
        <dbReference type="EMBL" id="EJP64945.1"/>
    </source>
</evidence>
<evidence type="ECO:0000313" key="12">
    <source>
        <dbReference type="Proteomes" id="UP000002762"/>
    </source>
</evidence>
<dbReference type="InterPro" id="IPR036236">
    <property type="entry name" value="Znf_C2H2_sf"/>
</dbReference>
<dbReference type="GeneID" id="19889132"/>
<name>J4W3E3_BEAB2</name>
<keyword evidence="7" id="KW-0539">Nucleus</keyword>
<evidence type="ECO:0000259" key="10">
    <source>
        <dbReference type="PROSITE" id="PS50157"/>
    </source>
</evidence>
<feature type="domain" description="C2H2-type" evidence="10">
    <location>
        <begin position="159"/>
        <end position="186"/>
    </location>
</feature>
<dbReference type="PANTHER" id="PTHR46179">
    <property type="entry name" value="ZINC FINGER PROTEIN"/>
    <property type="match status" value="1"/>
</dbReference>
<dbReference type="OrthoDB" id="6077919at2759"/>